<keyword evidence="4 10" id="KW-0732">Signal</keyword>
<evidence type="ECO:0000256" key="8">
    <source>
        <dbReference type="ARBA" id="ARBA00023170"/>
    </source>
</evidence>
<protein>
    <recommendedName>
        <fullName evidence="11">Leucine-rich repeat-containing N-terminal plant-type domain-containing protein</fullName>
    </recommendedName>
</protein>
<keyword evidence="3" id="KW-0812">Transmembrane</keyword>
<evidence type="ECO:0000313" key="13">
    <source>
        <dbReference type="Proteomes" id="UP001396334"/>
    </source>
</evidence>
<evidence type="ECO:0000256" key="6">
    <source>
        <dbReference type="ARBA" id="ARBA00022989"/>
    </source>
</evidence>
<feature type="signal peptide" evidence="10">
    <location>
        <begin position="1"/>
        <end position="17"/>
    </location>
</feature>
<keyword evidence="7" id="KW-0472">Membrane</keyword>
<evidence type="ECO:0000256" key="7">
    <source>
        <dbReference type="ARBA" id="ARBA00023136"/>
    </source>
</evidence>
<dbReference type="InterPro" id="IPR013210">
    <property type="entry name" value="LRR_N_plant-typ"/>
</dbReference>
<keyword evidence="5" id="KW-0677">Repeat</keyword>
<feature type="domain" description="Leucine-rich repeat-containing N-terminal plant-type" evidence="11">
    <location>
        <begin position="21"/>
        <end position="58"/>
    </location>
</feature>
<keyword evidence="13" id="KW-1185">Reference proteome</keyword>
<accession>A0ABR2Q7B9</accession>
<evidence type="ECO:0000313" key="12">
    <source>
        <dbReference type="EMBL" id="KAK8996439.1"/>
    </source>
</evidence>
<comment type="caution">
    <text evidence="12">The sequence shown here is derived from an EMBL/GenBank/DDBJ whole genome shotgun (WGS) entry which is preliminary data.</text>
</comment>
<evidence type="ECO:0000259" key="11">
    <source>
        <dbReference type="Pfam" id="PF08263"/>
    </source>
</evidence>
<dbReference type="Pfam" id="PF08263">
    <property type="entry name" value="LRRNT_2"/>
    <property type="match status" value="1"/>
</dbReference>
<evidence type="ECO:0000256" key="5">
    <source>
        <dbReference type="ARBA" id="ARBA00022737"/>
    </source>
</evidence>
<dbReference type="InterPro" id="IPR032675">
    <property type="entry name" value="LRR_dom_sf"/>
</dbReference>
<name>A0ABR2Q7B9_9ROSI</name>
<evidence type="ECO:0000256" key="9">
    <source>
        <dbReference type="ARBA" id="ARBA00023180"/>
    </source>
</evidence>
<reference evidence="12 13" key="1">
    <citation type="journal article" date="2024" name="G3 (Bethesda)">
        <title>Genome assembly of Hibiscus sabdariffa L. provides insights into metabolisms of medicinal natural products.</title>
        <authorList>
            <person name="Kim T."/>
        </authorList>
    </citation>
    <scope>NUCLEOTIDE SEQUENCE [LARGE SCALE GENOMIC DNA]</scope>
    <source>
        <strain evidence="12">TK-2024</strain>
        <tissue evidence="12">Old leaves</tissue>
    </source>
</reference>
<dbReference type="InterPro" id="IPR052422">
    <property type="entry name" value="Auxin_Ser/Thr_Kinase"/>
</dbReference>
<dbReference type="SUPFAM" id="SSF52058">
    <property type="entry name" value="L domain-like"/>
    <property type="match status" value="1"/>
</dbReference>
<sequence length="160" mass="18345">MLKLCYIYILRILLTYGTKDPNDLKILNDFKQGLDNPELLKWPETGYDPCGHPPWPHVFRSGDKIAQIQVQNLGLKGPLPQNLNQLPKLFNLGLQKNHFNGKLPTFSGLSELEFAYLDNNDFDTIPVDFFDGLSRLRVLVLDYNPFNKTTGWSIPKELVN</sequence>
<keyword evidence="8" id="KW-0675">Receptor</keyword>
<dbReference type="Gene3D" id="3.80.10.10">
    <property type="entry name" value="Ribonuclease Inhibitor"/>
    <property type="match status" value="1"/>
</dbReference>
<dbReference type="EMBL" id="JBBPBN010000044">
    <property type="protein sequence ID" value="KAK8996439.1"/>
    <property type="molecule type" value="Genomic_DNA"/>
</dbReference>
<dbReference type="PANTHER" id="PTHR47986">
    <property type="entry name" value="OSJNBA0070M12.3 PROTEIN"/>
    <property type="match status" value="1"/>
</dbReference>
<comment type="subcellular location">
    <subcellularLocation>
        <location evidence="1">Membrane</location>
        <topology evidence="1">Single-pass membrane protein</topology>
    </subcellularLocation>
</comment>
<organism evidence="12 13">
    <name type="scientific">Hibiscus sabdariffa</name>
    <name type="common">roselle</name>
    <dbReference type="NCBI Taxonomy" id="183260"/>
    <lineage>
        <taxon>Eukaryota</taxon>
        <taxon>Viridiplantae</taxon>
        <taxon>Streptophyta</taxon>
        <taxon>Embryophyta</taxon>
        <taxon>Tracheophyta</taxon>
        <taxon>Spermatophyta</taxon>
        <taxon>Magnoliopsida</taxon>
        <taxon>eudicotyledons</taxon>
        <taxon>Gunneridae</taxon>
        <taxon>Pentapetalae</taxon>
        <taxon>rosids</taxon>
        <taxon>malvids</taxon>
        <taxon>Malvales</taxon>
        <taxon>Malvaceae</taxon>
        <taxon>Malvoideae</taxon>
        <taxon>Hibiscus</taxon>
    </lineage>
</organism>
<evidence type="ECO:0000256" key="3">
    <source>
        <dbReference type="ARBA" id="ARBA00022692"/>
    </source>
</evidence>
<feature type="chain" id="PRO_5045948751" description="Leucine-rich repeat-containing N-terminal plant-type domain-containing protein" evidence="10">
    <location>
        <begin position="18"/>
        <end position="160"/>
    </location>
</feature>
<dbReference type="PANTHER" id="PTHR47986:SF1">
    <property type="entry name" value="OS04G0685900 PROTEIN"/>
    <property type="match status" value="1"/>
</dbReference>
<keyword evidence="2" id="KW-0433">Leucine-rich repeat</keyword>
<evidence type="ECO:0000256" key="2">
    <source>
        <dbReference type="ARBA" id="ARBA00022614"/>
    </source>
</evidence>
<dbReference type="Proteomes" id="UP001396334">
    <property type="component" value="Unassembled WGS sequence"/>
</dbReference>
<proteinExistence type="predicted"/>
<keyword evidence="9" id="KW-0325">Glycoprotein</keyword>
<evidence type="ECO:0000256" key="4">
    <source>
        <dbReference type="ARBA" id="ARBA00022729"/>
    </source>
</evidence>
<gene>
    <name evidence="12" type="ORF">V6N11_081714</name>
</gene>
<evidence type="ECO:0000256" key="10">
    <source>
        <dbReference type="SAM" id="SignalP"/>
    </source>
</evidence>
<keyword evidence="6" id="KW-1133">Transmembrane helix</keyword>
<evidence type="ECO:0000256" key="1">
    <source>
        <dbReference type="ARBA" id="ARBA00004167"/>
    </source>
</evidence>